<accession>A0A8C8UMC9</accession>
<organism evidence="1 2">
    <name type="scientific">Peromyscus maniculatus bairdii</name>
    <name type="common">Prairie deer mouse</name>
    <dbReference type="NCBI Taxonomy" id="230844"/>
    <lineage>
        <taxon>Eukaryota</taxon>
        <taxon>Metazoa</taxon>
        <taxon>Chordata</taxon>
        <taxon>Craniata</taxon>
        <taxon>Vertebrata</taxon>
        <taxon>Euteleostomi</taxon>
        <taxon>Mammalia</taxon>
        <taxon>Eutheria</taxon>
        <taxon>Euarchontoglires</taxon>
        <taxon>Glires</taxon>
        <taxon>Rodentia</taxon>
        <taxon>Myomorpha</taxon>
        <taxon>Muroidea</taxon>
        <taxon>Cricetidae</taxon>
        <taxon>Neotominae</taxon>
        <taxon>Peromyscus</taxon>
    </lineage>
</organism>
<dbReference type="AlphaFoldDB" id="A0A8C8UMC9"/>
<keyword evidence="2" id="KW-1185">Reference proteome</keyword>
<reference evidence="1 2" key="1">
    <citation type="submission" date="2018-10" db="EMBL/GenBank/DDBJ databases">
        <title>Improved assembly of the deer mouse Peromyscus maniculatus genome.</title>
        <authorList>
            <person name="Lassance J.-M."/>
            <person name="Hoekstra H.E."/>
        </authorList>
    </citation>
    <scope>NUCLEOTIDE SEQUENCE [LARGE SCALE GENOMIC DNA]</scope>
</reference>
<proteinExistence type="predicted"/>
<evidence type="ECO:0000313" key="2">
    <source>
        <dbReference type="Proteomes" id="UP000694547"/>
    </source>
</evidence>
<reference evidence="1" key="3">
    <citation type="submission" date="2025-09" db="UniProtKB">
        <authorList>
            <consortium name="Ensembl"/>
        </authorList>
    </citation>
    <scope>IDENTIFICATION</scope>
</reference>
<dbReference type="Proteomes" id="UP000694547">
    <property type="component" value="Chromosome 4"/>
</dbReference>
<dbReference type="GeneTree" id="ENSGT00990000203858"/>
<name>A0A8C8UMC9_PERMB</name>
<dbReference type="Ensembl" id="ENSPEMT00000042010.1">
    <property type="protein sequence ID" value="ENSPEMP00000033788.1"/>
    <property type="gene ID" value="ENSPEMG00000028250.1"/>
</dbReference>
<evidence type="ECO:0000313" key="1">
    <source>
        <dbReference type="Ensembl" id="ENSPEMP00000033788.1"/>
    </source>
</evidence>
<reference evidence="1" key="2">
    <citation type="submission" date="2025-08" db="UniProtKB">
        <authorList>
            <consortium name="Ensembl"/>
        </authorList>
    </citation>
    <scope>IDENTIFICATION</scope>
</reference>
<protein>
    <submittedName>
        <fullName evidence="1">Uncharacterized protein</fullName>
    </submittedName>
</protein>
<sequence length="142" mass="15225">VGKAEVQDLVGVLLQCLHLHTGYHVIEPSELLIPGRGRCGQYGVTPACKPPLLIKTKKLIPGHSLPLAAHQPSSQHICRVQAQEDLVDQAVGEQGHAPLVHRDILPRHDGPSLVGVELTWPGSRPLNLCLVFCGSGWAEPGP</sequence>